<reference evidence="2 3" key="1">
    <citation type="journal article" date="2019" name="Commun. Biol.">
        <title>The bagworm genome reveals a unique fibroin gene that provides high tensile strength.</title>
        <authorList>
            <person name="Kono N."/>
            <person name="Nakamura H."/>
            <person name="Ohtoshi R."/>
            <person name="Tomita M."/>
            <person name="Numata K."/>
            <person name="Arakawa K."/>
        </authorList>
    </citation>
    <scope>NUCLEOTIDE SEQUENCE [LARGE SCALE GENOMIC DNA]</scope>
</reference>
<comment type="caution">
    <text evidence="2">The sequence shown here is derived from an EMBL/GenBank/DDBJ whole genome shotgun (WGS) entry which is preliminary data.</text>
</comment>
<keyword evidence="3" id="KW-1185">Reference proteome</keyword>
<gene>
    <name evidence="2" type="ORF">EVAR_64546_1</name>
</gene>
<feature type="region of interest" description="Disordered" evidence="1">
    <location>
        <begin position="26"/>
        <end position="46"/>
    </location>
</feature>
<proteinExistence type="predicted"/>
<organism evidence="2 3">
    <name type="scientific">Eumeta variegata</name>
    <name type="common">Bagworm moth</name>
    <name type="synonym">Eumeta japonica</name>
    <dbReference type="NCBI Taxonomy" id="151549"/>
    <lineage>
        <taxon>Eukaryota</taxon>
        <taxon>Metazoa</taxon>
        <taxon>Ecdysozoa</taxon>
        <taxon>Arthropoda</taxon>
        <taxon>Hexapoda</taxon>
        <taxon>Insecta</taxon>
        <taxon>Pterygota</taxon>
        <taxon>Neoptera</taxon>
        <taxon>Endopterygota</taxon>
        <taxon>Lepidoptera</taxon>
        <taxon>Glossata</taxon>
        <taxon>Ditrysia</taxon>
        <taxon>Tineoidea</taxon>
        <taxon>Psychidae</taxon>
        <taxon>Oiketicinae</taxon>
        <taxon>Eumeta</taxon>
    </lineage>
</organism>
<evidence type="ECO:0000313" key="3">
    <source>
        <dbReference type="Proteomes" id="UP000299102"/>
    </source>
</evidence>
<sequence>MCYAVICDLSLSTRTHLVPERERVCMQPPNSHAPRPPHPRPSAGDELRGIRRRCDGVCMVYALPDAARRKSAVRAGAHGGAKLIRGNAILTTARQIDVERPFVTFTFSWASGSRARPSPLRCTLRRVHGR</sequence>
<name>A0A4C1ZWA2_EUMVA</name>
<evidence type="ECO:0000313" key="2">
    <source>
        <dbReference type="EMBL" id="GBP90955.1"/>
    </source>
</evidence>
<protein>
    <submittedName>
        <fullName evidence="2">Uncharacterized protein</fullName>
    </submittedName>
</protein>
<dbReference type="Proteomes" id="UP000299102">
    <property type="component" value="Unassembled WGS sequence"/>
</dbReference>
<dbReference type="AlphaFoldDB" id="A0A4C1ZWA2"/>
<accession>A0A4C1ZWA2</accession>
<evidence type="ECO:0000256" key="1">
    <source>
        <dbReference type="SAM" id="MobiDB-lite"/>
    </source>
</evidence>
<dbReference type="EMBL" id="BGZK01002128">
    <property type="protein sequence ID" value="GBP90955.1"/>
    <property type="molecule type" value="Genomic_DNA"/>
</dbReference>